<dbReference type="InterPro" id="IPR001296">
    <property type="entry name" value="Glyco_trans_1"/>
</dbReference>
<protein>
    <submittedName>
        <fullName evidence="2">Glycosyl transferase group 1</fullName>
    </submittedName>
</protein>
<dbReference type="Gene3D" id="3.40.50.2000">
    <property type="entry name" value="Glycogen Phosphorylase B"/>
    <property type="match status" value="2"/>
</dbReference>
<keyword evidence="2" id="KW-0808">Transferase</keyword>
<dbReference type="AlphaFoldDB" id="A0A0G1USX1"/>
<evidence type="ECO:0000259" key="1">
    <source>
        <dbReference type="Pfam" id="PF00534"/>
    </source>
</evidence>
<dbReference type="SUPFAM" id="SSF53756">
    <property type="entry name" value="UDP-Glycosyltransferase/glycogen phosphorylase"/>
    <property type="match status" value="1"/>
</dbReference>
<comment type="caution">
    <text evidence="2">The sequence shown here is derived from an EMBL/GenBank/DDBJ whole genome shotgun (WGS) entry which is preliminary data.</text>
</comment>
<gene>
    <name evidence="2" type="ORF">UX92_C0015G0015</name>
</gene>
<reference evidence="2 3" key="1">
    <citation type="journal article" date="2015" name="Nature">
        <title>rRNA introns, odd ribosomes, and small enigmatic genomes across a large radiation of phyla.</title>
        <authorList>
            <person name="Brown C.T."/>
            <person name="Hug L.A."/>
            <person name="Thomas B.C."/>
            <person name="Sharon I."/>
            <person name="Castelle C.J."/>
            <person name="Singh A."/>
            <person name="Wilkins M.J."/>
            <person name="Williams K.H."/>
            <person name="Banfield J.F."/>
        </authorList>
    </citation>
    <scope>NUCLEOTIDE SEQUENCE [LARGE SCALE GENOMIC DNA]</scope>
</reference>
<dbReference type="EMBL" id="LCOA01000015">
    <property type="protein sequence ID" value="KKU69108.1"/>
    <property type="molecule type" value="Genomic_DNA"/>
</dbReference>
<proteinExistence type="predicted"/>
<sequence length="280" mass="31572">MAFESLNFDNYDLVISVTSADAKGIITKPGTFHLCYCLTPTRYLWSHEDFYKSQTSKVFHPLFNYLKSWDLIASRRPDAYLAISKTVQSRIKKYYGQDSQVIYPPVNVEAFSQHVPAPNLKDFFLYVGRLVAYKQAEVLVETFNDLKLPLVIIGTGSLESKLKAMANANVYFLGQVSDTKLATHYRHARAVLYIHEEDFGLVPLEAHAAGTPVIGLNTGGVTETVIHGQTGLLLNSVSELKNAILNFDASKYDREFIKAHAQKFAKARFKEEFLHTINKL</sequence>
<dbReference type="Pfam" id="PF00534">
    <property type="entry name" value="Glycos_transf_1"/>
    <property type="match status" value="1"/>
</dbReference>
<feature type="domain" description="Glycosyl transferase family 1" evidence="1">
    <location>
        <begin position="112"/>
        <end position="247"/>
    </location>
</feature>
<dbReference type="PANTHER" id="PTHR45947:SF3">
    <property type="entry name" value="SULFOQUINOVOSYL TRANSFERASE SQD2"/>
    <property type="match status" value="1"/>
</dbReference>
<evidence type="ECO:0000313" key="3">
    <source>
        <dbReference type="Proteomes" id="UP000034565"/>
    </source>
</evidence>
<dbReference type="InterPro" id="IPR050194">
    <property type="entry name" value="Glycosyltransferase_grp1"/>
</dbReference>
<dbReference type="GO" id="GO:0016757">
    <property type="term" value="F:glycosyltransferase activity"/>
    <property type="evidence" value="ECO:0007669"/>
    <property type="project" value="InterPro"/>
</dbReference>
<name>A0A0G1USX1_9BACT</name>
<dbReference type="Proteomes" id="UP000034565">
    <property type="component" value="Unassembled WGS sequence"/>
</dbReference>
<accession>A0A0G1USX1</accession>
<dbReference type="PANTHER" id="PTHR45947">
    <property type="entry name" value="SULFOQUINOVOSYL TRANSFERASE SQD2"/>
    <property type="match status" value="1"/>
</dbReference>
<organism evidence="2 3">
    <name type="scientific">Candidatus Amesbacteria bacterium GW2011_GWA1_47_20</name>
    <dbReference type="NCBI Taxonomy" id="1618354"/>
    <lineage>
        <taxon>Bacteria</taxon>
        <taxon>Candidatus Amesiibacteriota</taxon>
    </lineage>
</organism>
<dbReference type="PATRIC" id="fig|1618354.3.peg.556"/>
<evidence type="ECO:0000313" key="2">
    <source>
        <dbReference type="EMBL" id="KKU69108.1"/>
    </source>
</evidence>